<evidence type="ECO:0000313" key="7">
    <source>
        <dbReference type="Proteomes" id="UP000608850"/>
    </source>
</evidence>
<dbReference type="PANTHER" id="PTHR30532">
    <property type="entry name" value="IRON III DICITRATE-BINDING PERIPLASMIC PROTEIN"/>
    <property type="match status" value="1"/>
</dbReference>
<dbReference type="Gene3D" id="3.40.50.1980">
    <property type="entry name" value="Nitrogenase molybdenum iron protein domain"/>
    <property type="match status" value="2"/>
</dbReference>
<keyword evidence="2" id="KW-0813">Transport</keyword>
<comment type="subcellular location">
    <subcellularLocation>
        <location evidence="1">Cell envelope</location>
    </subcellularLocation>
</comment>
<reference evidence="6 7" key="1">
    <citation type="journal article" date="2019" name="Int. J. Syst. Evol. Microbiol.">
        <title>The Global Catalogue of Microorganisms (GCM) 10K type strain sequencing project: providing services to taxonomists for standard genome sequencing and annotation.</title>
        <authorList>
            <consortium name="The Broad Institute Genomics Platform"/>
            <consortium name="The Broad Institute Genome Sequencing Center for Infectious Disease"/>
            <person name="Wu L."/>
            <person name="Ma J."/>
        </authorList>
    </citation>
    <scope>NUCLEOTIDE SEQUENCE [LARGE SCALE GENOMIC DNA]</scope>
    <source>
        <strain evidence="6 7">JCM 16331</strain>
    </source>
</reference>
<feature type="region of interest" description="Disordered" evidence="4">
    <location>
        <begin position="34"/>
        <end position="67"/>
    </location>
</feature>
<comment type="caution">
    <text evidence="6">The sequence shown here is derived from an EMBL/GenBank/DDBJ whole genome shotgun (WGS) entry which is preliminary data.</text>
</comment>
<sequence>MSDNTDTNTTEAPTRRDYVTYGGAVIGGGLLAGCSGGDPSSTTSGATTADETESTTTSETSSQSGQSYSVAMAPMGEVSFDSVPEAVYTGLPNTADMAIAAGKADAINSIYFPEYHGTLLNHFYERLDGVSLDWKNLEDTWGLGKEGFYELDSDVHLTDPAYATTLDSLDQADIEEIREQIAPWFGNYYSNTHSTPPTQWADGYQYYSLWEIFEKVAEVFQAKEHYQALYEERQQLLSTVEEKRPPKDEQPTVALTFPVEDHVGVFHLNAPGFLAANTRPLGAVDAFADMDFERNAQVDMEAMAEADPDVVLALFRLSSSYSIAETKERFRDDPVGQTISAAKNDRIYAQGVRYQGPIVNLFQTEMTAKQLYPEQLGEWPGYVDGEDYPEIPESEQLFDRERVADIVNGEI</sequence>
<dbReference type="AlphaFoldDB" id="A0A830GDW9"/>
<dbReference type="Pfam" id="PF01497">
    <property type="entry name" value="Peripla_BP_2"/>
    <property type="match status" value="1"/>
</dbReference>
<evidence type="ECO:0000256" key="4">
    <source>
        <dbReference type="SAM" id="MobiDB-lite"/>
    </source>
</evidence>
<accession>A0A830GDW9</accession>
<keyword evidence="3" id="KW-0732">Signal</keyword>
<proteinExistence type="predicted"/>
<evidence type="ECO:0000256" key="3">
    <source>
        <dbReference type="ARBA" id="ARBA00022729"/>
    </source>
</evidence>
<dbReference type="EMBL" id="BMOQ01000006">
    <property type="protein sequence ID" value="GGN22159.1"/>
    <property type="molecule type" value="Genomic_DNA"/>
</dbReference>
<evidence type="ECO:0000259" key="5">
    <source>
        <dbReference type="Pfam" id="PF01497"/>
    </source>
</evidence>
<dbReference type="Proteomes" id="UP000608850">
    <property type="component" value="Unassembled WGS sequence"/>
</dbReference>
<feature type="domain" description="Fe/B12 periplasmic-binding" evidence="5">
    <location>
        <begin position="170"/>
        <end position="349"/>
    </location>
</feature>
<dbReference type="InterPro" id="IPR051313">
    <property type="entry name" value="Bact_iron-sidero_bind"/>
</dbReference>
<evidence type="ECO:0000256" key="1">
    <source>
        <dbReference type="ARBA" id="ARBA00004196"/>
    </source>
</evidence>
<organism evidence="6 7">
    <name type="scientific">Halarchaeum nitratireducens</name>
    <dbReference type="NCBI Taxonomy" id="489913"/>
    <lineage>
        <taxon>Archaea</taxon>
        <taxon>Methanobacteriati</taxon>
        <taxon>Methanobacteriota</taxon>
        <taxon>Stenosarchaea group</taxon>
        <taxon>Halobacteria</taxon>
        <taxon>Halobacteriales</taxon>
        <taxon>Halobacteriaceae</taxon>
    </lineage>
</organism>
<dbReference type="SUPFAM" id="SSF53807">
    <property type="entry name" value="Helical backbone' metal receptor"/>
    <property type="match status" value="1"/>
</dbReference>
<dbReference type="PROSITE" id="PS51318">
    <property type="entry name" value="TAT"/>
    <property type="match status" value="1"/>
</dbReference>
<dbReference type="PANTHER" id="PTHR30532:SF1">
    <property type="entry name" value="IRON(3+)-HYDROXAMATE-BINDING PROTEIN FHUD"/>
    <property type="match status" value="1"/>
</dbReference>
<name>A0A830GDW9_9EURY</name>
<dbReference type="InterPro" id="IPR002491">
    <property type="entry name" value="ABC_transptr_periplasmic_BD"/>
</dbReference>
<evidence type="ECO:0000256" key="2">
    <source>
        <dbReference type="ARBA" id="ARBA00022448"/>
    </source>
</evidence>
<dbReference type="InterPro" id="IPR006311">
    <property type="entry name" value="TAT_signal"/>
</dbReference>
<gene>
    <name evidence="6" type="ORF">GCM10009021_24510</name>
</gene>
<keyword evidence="7" id="KW-1185">Reference proteome</keyword>
<dbReference type="RefSeq" id="WP_188879288.1">
    <property type="nucleotide sequence ID" value="NZ_BMOQ01000006.1"/>
</dbReference>
<evidence type="ECO:0000313" key="6">
    <source>
        <dbReference type="EMBL" id="GGN22159.1"/>
    </source>
</evidence>
<dbReference type="OrthoDB" id="304381at2157"/>
<protein>
    <recommendedName>
        <fullName evidence="5">Fe/B12 periplasmic-binding domain-containing protein</fullName>
    </recommendedName>
</protein>
<feature type="compositionally biased region" description="Low complexity" evidence="4">
    <location>
        <begin position="37"/>
        <end position="67"/>
    </location>
</feature>